<feature type="region of interest" description="Disordered" evidence="1">
    <location>
        <begin position="1"/>
        <end position="20"/>
    </location>
</feature>
<sequence>SQNTSTPSPSPRSTSKKLASPLRCLSLKRFEEPDDETEHLQQPENHPYLDIETAYCAGVSTVSGSIAKVY</sequence>
<dbReference type="EMBL" id="LXQA010187967">
    <property type="protein sequence ID" value="MCI31541.1"/>
    <property type="molecule type" value="Genomic_DNA"/>
</dbReference>
<name>A0A392R4M0_9FABA</name>
<evidence type="ECO:0000256" key="1">
    <source>
        <dbReference type="SAM" id="MobiDB-lite"/>
    </source>
</evidence>
<evidence type="ECO:0000313" key="3">
    <source>
        <dbReference type="Proteomes" id="UP000265520"/>
    </source>
</evidence>
<accession>A0A392R4M0</accession>
<dbReference type="AlphaFoldDB" id="A0A392R4M0"/>
<organism evidence="2 3">
    <name type="scientific">Trifolium medium</name>
    <dbReference type="NCBI Taxonomy" id="97028"/>
    <lineage>
        <taxon>Eukaryota</taxon>
        <taxon>Viridiplantae</taxon>
        <taxon>Streptophyta</taxon>
        <taxon>Embryophyta</taxon>
        <taxon>Tracheophyta</taxon>
        <taxon>Spermatophyta</taxon>
        <taxon>Magnoliopsida</taxon>
        <taxon>eudicotyledons</taxon>
        <taxon>Gunneridae</taxon>
        <taxon>Pentapetalae</taxon>
        <taxon>rosids</taxon>
        <taxon>fabids</taxon>
        <taxon>Fabales</taxon>
        <taxon>Fabaceae</taxon>
        <taxon>Papilionoideae</taxon>
        <taxon>50 kb inversion clade</taxon>
        <taxon>NPAAA clade</taxon>
        <taxon>Hologalegina</taxon>
        <taxon>IRL clade</taxon>
        <taxon>Trifolieae</taxon>
        <taxon>Trifolium</taxon>
    </lineage>
</organism>
<evidence type="ECO:0000313" key="2">
    <source>
        <dbReference type="EMBL" id="MCI31541.1"/>
    </source>
</evidence>
<feature type="non-terminal residue" evidence="2">
    <location>
        <position position="1"/>
    </location>
</feature>
<keyword evidence="3" id="KW-1185">Reference proteome</keyword>
<feature type="compositionally biased region" description="Low complexity" evidence="1">
    <location>
        <begin position="1"/>
        <end position="13"/>
    </location>
</feature>
<comment type="caution">
    <text evidence="2">The sequence shown here is derived from an EMBL/GenBank/DDBJ whole genome shotgun (WGS) entry which is preliminary data.</text>
</comment>
<reference evidence="2 3" key="1">
    <citation type="journal article" date="2018" name="Front. Plant Sci.">
        <title>Red Clover (Trifolium pratense) and Zigzag Clover (T. medium) - A Picture of Genomic Similarities and Differences.</title>
        <authorList>
            <person name="Dluhosova J."/>
            <person name="Istvanek J."/>
            <person name="Nedelnik J."/>
            <person name="Repkova J."/>
        </authorList>
    </citation>
    <scope>NUCLEOTIDE SEQUENCE [LARGE SCALE GENOMIC DNA]</scope>
    <source>
        <strain evidence="3">cv. 10/8</strain>
        <tissue evidence="2">Leaf</tissue>
    </source>
</reference>
<protein>
    <submittedName>
        <fullName evidence="2">Uncharacterized protein</fullName>
    </submittedName>
</protein>
<proteinExistence type="predicted"/>
<dbReference type="Proteomes" id="UP000265520">
    <property type="component" value="Unassembled WGS sequence"/>
</dbReference>